<dbReference type="InterPro" id="IPR010809">
    <property type="entry name" value="FliD_C"/>
</dbReference>
<comment type="subcellular location">
    <subcellularLocation>
        <location evidence="5">Secreted</location>
    </subcellularLocation>
    <subcellularLocation>
        <location evidence="5">Bacterial flagellum</location>
    </subcellularLocation>
</comment>
<dbReference type="Proteomes" id="UP000276178">
    <property type="component" value="Unassembled WGS sequence"/>
</dbReference>
<evidence type="ECO:0000256" key="5">
    <source>
        <dbReference type="RuleBase" id="RU362066"/>
    </source>
</evidence>
<dbReference type="PANTHER" id="PTHR30288">
    <property type="entry name" value="FLAGELLAR CAP/ASSEMBLY PROTEIN FLID"/>
    <property type="match status" value="1"/>
</dbReference>
<evidence type="ECO:0000256" key="2">
    <source>
        <dbReference type="ARBA" id="ARBA00011255"/>
    </source>
</evidence>
<evidence type="ECO:0000313" key="11">
    <source>
        <dbReference type="Proteomes" id="UP000317180"/>
    </source>
</evidence>
<comment type="subunit">
    <text evidence="2 5">Homopentamer.</text>
</comment>
<dbReference type="PANTHER" id="PTHR30288:SF0">
    <property type="entry name" value="FLAGELLAR HOOK-ASSOCIATED PROTEIN 2"/>
    <property type="match status" value="1"/>
</dbReference>
<dbReference type="GO" id="GO:0009421">
    <property type="term" value="C:bacterial-type flagellum filament cap"/>
    <property type="evidence" value="ECO:0007669"/>
    <property type="project" value="InterPro"/>
</dbReference>
<dbReference type="AlphaFoldDB" id="A0A3M8ARX5"/>
<keyword evidence="4 5" id="KW-0975">Bacterial flagellum</keyword>
<dbReference type="EMBL" id="BJOD01000073">
    <property type="protein sequence ID" value="GED28443.1"/>
    <property type="molecule type" value="Genomic_DNA"/>
</dbReference>
<feature type="domain" description="Flagellar hook-associated protein 2 N-terminal" evidence="6">
    <location>
        <begin position="40"/>
        <end position="120"/>
    </location>
</feature>
<keyword evidence="3" id="KW-0175">Coiled coil</keyword>
<accession>A0A3M8ARX5</accession>
<evidence type="ECO:0000313" key="9">
    <source>
        <dbReference type="EMBL" id="RNB53879.1"/>
    </source>
</evidence>
<dbReference type="InterPro" id="IPR040026">
    <property type="entry name" value="FliD"/>
</dbReference>
<evidence type="ECO:0000256" key="4">
    <source>
        <dbReference type="ARBA" id="ARBA00023143"/>
    </source>
</evidence>
<name>A0A3M8ARX5_9BACL</name>
<evidence type="ECO:0000259" key="7">
    <source>
        <dbReference type="Pfam" id="PF07195"/>
    </source>
</evidence>
<keyword evidence="11" id="KW-1185">Reference proteome</keyword>
<dbReference type="GO" id="GO:0071973">
    <property type="term" value="P:bacterial-type flagellum-dependent cell motility"/>
    <property type="evidence" value="ECO:0007669"/>
    <property type="project" value="TreeGrafter"/>
</dbReference>
<gene>
    <name evidence="8" type="ORF">BAG01nite_45450</name>
    <name evidence="9" type="ORF">EB820_15420</name>
</gene>
<dbReference type="InterPro" id="IPR003481">
    <property type="entry name" value="FliD_N"/>
</dbReference>
<dbReference type="GO" id="GO:0007155">
    <property type="term" value="P:cell adhesion"/>
    <property type="evidence" value="ECO:0007669"/>
    <property type="project" value="InterPro"/>
</dbReference>
<evidence type="ECO:0000256" key="3">
    <source>
        <dbReference type="ARBA" id="ARBA00023054"/>
    </source>
</evidence>
<evidence type="ECO:0000256" key="1">
    <source>
        <dbReference type="ARBA" id="ARBA00009764"/>
    </source>
</evidence>
<dbReference type="EMBL" id="RHHN01000045">
    <property type="protein sequence ID" value="RNB53879.1"/>
    <property type="molecule type" value="Genomic_DNA"/>
</dbReference>
<dbReference type="GO" id="GO:0005576">
    <property type="term" value="C:extracellular region"/>
    <property type="evidence" value="ECO:0007669"/>
    <property type="project" value="UniProtKB-SubCell"/>
</dbReference>
<organism evidence="9 10">
    <name type="scientific">Brevibacillus agri</name>
    <dbReference type="NCBI Taxonomy" id="51101"/>
    <lineage>
        <taxon>Bacteria</taxon>
        <taxon>Bacillati</taxon>
        <taxon>Bacillota</taxon>
        <taxon>Bacilli</taxon>
        <taxon>Bacillales</taxon>
        <taxon>Paenibacillaceae</taxon>
        <taxon>Brevibacillus</taxon>
    </lineage>
</organism>
<comment type="similarity">
    <text evidence="1 5">Belongs to the FliD family.</text>
</comment>
<keyword evidence="5" id="KW-0964">Secreted</keyword>
<dbReference type="OrthoDB" id="2476485at2"/>
<dbReference type="RefSeq" id="WP_122953079.1">
    <property type="nucleotide sequence ID" value="NZ_BJOD01000073.1"/>
</dbReference>
<dbReference type="GeneID" id="82810720"/>
<sequence length="416" mass="45434">MKLDRVSHIPYSQRVGRYHFQMVQAKLGAPVEPIFGYSLQPYYTRQQQWMADLSDSLSRLYRFFADLDNAAREFDPSRPNSAINQRAVASSAPEAAAVQADSQAASGTHRLRIVSLASGQSHTSKALPGDAPTVVLEGPQQFVLRMGEQEELFSYDSQASDSHADSLRSIAEALRGSSLGLDARIVSEGQSIALTVSSRQSGAAAAFELRDVTGNTVRSLGLDRVTQKASDAVYLWDGVQHTSPSNRVTLSDGAVQLSLRQAGENEIAITISPDMEQLLRHTRTLVNGYNRLHAFLAEQSPVLATQKLDTFTRMAQASGGTLGNYGLRVQSDGQIALDESAWRAAVSANFSGFAKEMAGLSRSFREEVIRVQSKPFASFSRSYEAATSANPYEQTTASGMQFRFAARTGLFFNQLW</sequence>
<evidence type="ECO:0000313" key="10">
    <source>
        <dbReference type="Proteomes" id="UP000276178"/>
    </source>
</evidence>
<dbReference type="GO" id="GO:0009424">
    <property type="term" value="C:bacterial-type flagellum hook"/>
    <property type="evidence" value="ECO:0007669"/>
    <property type="project" value="UniProtKB-UniRule"/>
</dbReference>
<evidence type="ECO:0000313" key="8">
    <source>
        <dbReference type="EMBL" id="GED28443.1"/>
    </source>
</evidence>
<evidence type="ECO:0000259" key="6">
    <source>
        <dbReference type="Pfam" id="PF02465"/>
    </source>
</evidence>
<feature type="domain" description="Flagellar hook-associated protein 2 C-terminal" evidence="7">
    <location>
        <begin position="229"/>
        <end position="300"/>
    </location>
</feature>
<comment type="function">
    <text evidence="5">Required for morphogenesis and for the elongation of the flagellar filament by facilitating polymerization of the flagellin monomers at the tip of growing filament. Forms a capping structure, which prevents flagellin subunits (transported through the central channel of the flagellum) from leaking out without polymerization at the distal end.</text>
</comment>
<proteinExistence type="inferred from homology"/>
<comment type="caution">
    <text evidence="9">The sequence shown here is derived from an EMBL/GenBank/DDBJ whole genome shotgun (WGS) entry which is preliminary data.</text>
</comment>
<dbReference type="Proteomes" id="UP000317180">
    <property type="component" value="Unassembled WGS sequence"/>
</dbReference>
<protein>
    <recommendedName>
        <fullName evidence="5">Flagellar hook-associated protein 2</fullName>
        <shortName evidence="5">HAP2</shortName>
    </recommendedName>
    <alternativeName>
        <fullName evidence="5">Flagellar cap protein</fullName>
    </alternativeName>
</protein>
<dbReference type="Pfam" id="PF07195">
    <property type="entry name" value="FliD_C"/>
    <property type="match status" value="1"/>
</dbReference>
<reference evidence="8 11" key="2">
    <citation type="submission" date="2019-06" db="EMBL/GenBank/DDBJ databases">
        <title>Whole genome shotgun sequence of Brevibacillus agri NBRC 15538.</title>
        <authorList>
            <person name="Hosoyama A."/>
            <person name="Uohara A."/>
            <person name="Ohji S."/>
            <person name="Ichikawa N."/>
        </authorList>
    </citation>
    <scope>NUCLEOTIDE SEQUENCE [LARGE SCALE GENOMIC DNA]</scope>
    <source>
        <strain evidence="8 11">NBRC 15538</strain>
    </source>
</reference>
<dbReference type="Pfam" id="PF02465">
    <property type="entry name" value="FliD_N"/>
    <property type="match status" value="1"/>
</dbReference>
<reference evidence="9 10" key="1">
    <citation type="submission" date="2018-10" db="EMBL/GenBank/DDBJ databases">
        <title>Phylogenomics of Brevibacillus.</title>
        <authorList>
            <person name="Dunlap C."/>
        </authorList>
    </citation>
    <scope>NUCLEOTIDE SEQUENCE [LARGE SCALE GENOMIC DNA]</scope>
    <source>
        <strain evidence="9 10">NRRL NRS 1219</strain>
    </source>
</reference>